<dbReference type="EMBL" id="FXWK01000001">
    <property type="protein sequence ID" value="SMQ67407.1"/>
    <property type="molecule type" value="Genomic_DNA"/>
</dbReference>
<proteinExistence type="predicted"/>
<sequence length="130" mass="14391">MPRPTFKPNLNLGDLLVLADLADATQDGKKTGVSKAVMEKTGASSTRVRNALLRIESELGPVEYEGKMRRTHRPNPRGRNVGGAGVVADLLIKIASDPDTDQTRLSREIENIIHHIRRQRRAGNYSKLPE</sequence>
<accession>A0A1Y6EXY8</accession>
<evidence type="ECO:0000313" key="2">
    <source>
        <dbReference type="Proteomes" id="UP000194474"/>
    </source>
</evidence>
<protein>
    <submittedName>
        <fullName evidence="1">Uncharacterized protein</fullName>
    </submittedName>
</protein>
<keyword evidence="2" id="KW-1185">Reference proteome</keyword>
<reference evidence="2" key="1">
    <citation type="submission" date="2017-04" db="EMBL/GenBank/DDBJ databases">
        <authorList>
            <person name="Varghese N."/>
            <person name="Submissions S."/>
        </authorList>
    </citation>
    <scope>NUCLEOTIDE SEQUENCE [LARGE SCALE GENOMIC DNA]</scope>
</reference>
<gene>
    <name evidence="1" type="ORF">SAMN06295905_1559</name>
</gene>
<evidence type="ECO:0000313" key="1">
    <source>
        <dbReference type="EMBL" id="SMQ67407.1"/>
    </source>
</evidence>
<dbReference type="RefSeq" id="WP_086469867.1">
    <property type="nucleotide sequence ID" value="NZ_FXWK01000001.1"/>
</dbReference>
<dbReference type="Proteomes" id="UP000194474">
    <property type="component" value="Unassembled WGS sequence"/>
</dbReference>
<name>A0A1Y6EXY8_9HYPH</name>
<dbReference type="AlphaFoldDB" id="A0A1Y6EXY8"/>
<organism evidence="1 2">
    <name type="scientific">Devosia lucknowensis</name>
    <dbReference type="NCBI Taxonomy" id="1096929"/>
    <lineage>
        <taxon>Bacteria</taxon>
        <taxon>Pseudomonadati</taxon>
        <taxon>Pseudomonadota</taxon>
        <taxon>Alphaproteobacteria</taxon>
        <taxon>Hyphomicrobiales</taxon>
        <taxon>Devosiaceae</taxon>
        <taxon>Devosia</taxon>
    </lineage>
</organism>
<dbReference type="OrthoDB" id="9993262at2"/>